<proteinExistence type="predicted"/>
<dbReference type="InterPro" id="IPR018060">
    <property type="entry name" value="HTH_AraC"/>
</dbReference>
<reference evidence="6 7" key="1">
    <citation type="submission" date="2020-08" db="EMBL/GenBank/DDBJ databases">
        <title>Genomic Encyclopedia of Type Strains, Phase IV (KMG-V): Genome sequencing to study the core and pangenomes of soil and plant-associated prokaryotes.</title>
        <authorList>
            <person name="Whitman W."/>
        </authorList>
    </citation>
    <scope>NUCLEOTIDE SEQUENCE [LARGE SCALE GENOMIC DNA]</scope>
    <source>
        <strain evidence="6 7">JPY158</strain>
    </source>
</reference>
<evidence type="ECO:0000259" key="5">
    <source>
        <dbReference type="PROSITE" id="PS01124"/>
    </source>
</evidence>
<dbReference type="EMBL" id="JACHDD010000009">
    <property type="protein sequence ID" value="MBB5427601.1"/>
    <property type="molecule type" value="Genomic_DNA"/>
</dbReference>
<dbReference type="PROSITE" id="PS01124">
    <property type="entry name" value="HTH_ARAC_FAMILY_2"/>
    <property type="match status" value="1"/>
</dbReference>
<dbReference type="PANTHER" id="PTHR46796">
    <property type="entry name" value="HTH-TYPE TRANSCRIPTIONAL ACTIVATOR RHAS-RELATED"/>
    <property type="match status" value="1"/>
</dbReference>
<feature type="domain" description="HTH araC/xylS-type" evidence="5">
    <location>
        <begin position="192"/>
        <end position="288"/>
    </location>
</feature>
<dbReference type="SMART" id="SM00342">
    <property type="entry name" value="HTH_ARAC"/>
    <property type="match status" value="1"/>
</dbReference>
<dbReference type="PROSITE" id="PS00041">
    <property type="entry name" value="HTH_ARAC_FAMILY_1"/>
    <property type="match status" value="1"/>
</dbReference>
<dbReference type="Proteomes" id="UP000592780">
    <property type="component" value="Unassembled WGS sequence"/>
</dbReference>
<keyword evidence="7" id="KW-1185">Reference proteome</keyword>
<keyword evidence="4" id="KW-0804">Transcription</keyword>
<dbReference type="AlphaFoldDB" id="A0A7W8V8X0"/>
<comment type="caution">
    <text evidence="6">The sequence shown here is derived from an EMBL/GenBank/DDBJ whole genome shotgun (WGS) entry which is preliminary data.</text>
</comment>
<evidence type="ECO:0000256" key="3">
    <source>
        <dbReference type="ARBA" id="ARBA00023159"/>
    </source>
</evidence>
<keyword evidence="3" id="KW-0010">Activator</keyword>
<dbReference type="SUPFAM" id="SSF51215">
    <property type="entry name" value="Regulatory protein AraC"/>
    <property type="match status" value="1"/>
</dbReference>
<dbReference type="InterPro" id="IPR037923">
    <property type="entry name" value="HTH-like"/>
</dbReference>
<dbReference type="RefSeq" id="WP_018436962.1">
    <property type="nucleotide sequence ID" value="NZ_JACHDD010000009.1"/>
</dbReference>
<dbReference type="SUPFAM" id="SSF46689">
    <property type="entry name" value="Homeodomain-like"/>
    <property type="match status" value="2"/>
</dbReference>
<dbReference type="Gene3D" id="1.10.10.60">
    <property type="entry name" value="Homeodomain-like"/>
    <property type="match status" value="1"/>
</dbReference>
<keyword evidence="2 6" id="KW-0238">DNA-binding</keyword>
<dbReference type="InterPro" id="IPR050204">
    <property type="entry name" value="AraC_XylS_family_regulators"/>
</dbReference>
<dbReference type="InterPro" id="IPR018062">
    <property type="entry name" value="HTH_AraC-typ_CS"/>
</dbReference>
<accession>A0A7W8V8X0</accession>
<organism evidence="6 7">
    <name type="scientific">Paraburkholderia atlantica</name>
    <dbReference type="NCBI Taxonomy" id="2654982"/>
    <lineage>
        <taxon>Bacteria</taxon>
        <taxon>Pseudomonadati</taxon>
        <taxon>Pseudomonadota</taxon>
        <taxon>Betaproteobacteria</taxon>
        <taxon>Burkholderiales</taxon>
        <taxon>Burkholderiaceae</taxon>
        <taxon>Paraburkholderia</taxon>
    </lineage>
</organism>
<evidence type="ECO:0000313" key="6">
    <source>
        <dbReference type="EMBL" id="MBB5427601.1"/>
    </source>
</evidence>
<dbReference type="GO" id="GO:0003700">
    <property type="term" value="F:DNA-binding transcription factor activity"/>
    <property type="evidence" value="ECO:0007669"/>
    <property type="project" value="InterPro"/>
</dbReference>
<sequence>MSEKIEAAGAANTARAKGADAPRFWRSDALPFIEARSIDDGRKVCYAKHSHETFSIGAVTGGRSVYLNRHAREWIGAGAIVMMNPDDVHACNPVAGERWSYRMLHVDVAWFTKLQHELGFNENHAFRAFSQIMTLDAALFDGLNRLCAILTSNDDDIDTLRKESAAITFFSNVQQTLNPAGLPERAASGQLARAAEYIAENCTSALKLDDVCAAAGLSASHLIRAFKLRYGMTPHAYLINRRIQYSRAQLRRGALIAEVALDAGFADQAHLQRTFKRLVAATPGQYRS</sequence>
<dbReference type="InterPro" id="IPR009057">
    <property type="entry name" value="Homeodomain-like_sf"/>
</dbReference>
<dbReference type="GO" id="GO:0043565">
    <property type="term" value="F:sequence-specific DNA binding"/>
    <property type="evidence" value="ECO:0007669"/>
    <property type="project" value="InterPro"/>
</dbReference>
<evidence type="ECO:0000256" key="1">
    <source>
        <dbReference type="ARBA" id="ARBA00023015"/>
    </source>
</evidence>
<name>A0A7W8V8X0_PARAM</name>
<dbReference type="Pfam" id="PF12833">
    <property type="entry name" value="HTH_18"/>
    <property type="match status" value="1"/>
</dbReference>
<dbReference type="InterPro" id="IPR003313">
    <property type="entry name" value="AraC-bd"/>
</dbReference>
<gene>
    <name evidence="6" type="ORF">HDG40_005780</name>
</gene>
<protein>
    <submittedName>
        <fullName evidence="6">AraC-like DNA-binding protein</fullName>
    </submittedName>
</protein>
<keyword evidence="1" id="KW-0805">Transcription regulation</keyword>
<dbReference type="PANTHER" id="PTHR46796:SF2">
    <property type="entry name" value="TRANSCRIPTIONAL REGULATORY PROTEIN"/>
    <property type="match status" value="1"/>
</dbReference>
<dbReference type="OrthoDB" id="9809338at2"/>
<evidence type="ECO:0000256" key="4">
    <source>
        <dbReference type="ARBA" id="ARBA00023163"/>
    </source>
</evidence>
<evidence type="ECO:0000256" key="2">
    <source>
        <dbReference type="ARBA" id="ARBA00023125"/>
    </source>
</evidence>
<dbReference type="Pfam" id="PF02311">
    <property type="entry name" value="AraC_binding"/>
    <property type="match status" value="1"/>
</dbReference>
<evidence type="ECO:0000313" key="7">
    <source>
        <dbReference type="Proteomes" id="UP000592780"/>
    </source>
</evidence>